<dbReference type="PANTHER" id="PTHR11461">
    <property type="entry name" value="SERINE PROTEASE INHIBITOR, SERPIN"/>
    <property type="match status" value="1"/>
</dbReference>
<dbReference type="SUPFAM" id="SSF56574">
    <property type="entry name" value="Serpins"/>
    <property type="match status" value="1"/>
</dbReference>
<dbReference type="Proteomes" id="UP000286415">
    <property type="component" value="Unassembled WGS sequence"/>
</dbReference>
<dbReference type="InParanoid" id="A0A419PW56"/>
<dbReference type="GO" id="GO:0005615">
    <property type="term" value="C:extracellular space"/>
    <property type="evidence" value="ECO:0007669"/>
    <property type="project" value="InterPro"/>
</dbReference>
<evidence type="ECO:0000313" key="5">
    <source>
        <dbReference type="Proteomes" id="UP000286415"/>
    </source>
</evidence>
<keyword evidence="5" id="KW-1185">Reference proteome</keyword>
<dbReference type="OrthoDB" id="1063785at2759"/>
<dbReference type="InterPro" id="IPR000215">
    <property type="entry name" value="Serpin_fam"/>
</dbReference>
<gene>
    <name evidence="4" type="ORF">CSKR_108227</name>
</gene>
<dbReference type="AlphaFoldDB" id="A0A419PW56"/>
<organism evidence="4 5">
    <name type="scientific">Clonorchis sinensis</name>
    <name type="common">Chinese liver fluke</name>
    <dbReference type="NCBI Taxonomy" id="79923"/>
    <lineage>
        <taxon>Eukaryota</taxon>
        <taxon>Metazoa</taxon>
        <taxon>Spiralia</taxon>
        <taxon>Lophotrochozoa</taxon>
        <taxon>Platyhelminthes</taxon>
        <taxon>Trematoda</taxon>
        <taxon>Digenea</taxon>
        <taxon>Opisthorchiida</taxon>
        <taxon>Opisthorchiata</taxon>
        <taxon>Opisthorchiidae</taxon>
        <taxon>Clonorchis</taxon>
    </lineage>
</organism>
<dbReference type="InterPro" id="IPR036186">
    <property type="entry name" value="Serpin_sf"/>
</dbReference>
<evidence type="ECO:0000313" key="4">
    <source>
        <dbReference type="EMBL" id="KAG5451998.1"/>
    </source>
</evidence>
<dbReference type="Gene3D" id="2.30.39.10">
    <property type="entry name" value="Alpha-1-antitrypsin, domain 1"/>
    <property type="match status" value="1"/>
</dbReference>
<name>A0A419PW56_CLOSI</name>
<dbReference type="InterPro" id="IPR042185">
    <property type="entry name" value="Serpin_sf_2"/>
</dbReference>
<protein>
    <submittedName>
        <fullName evidence="4">Serpin I2</fullName>
    </submittedName>
</protein>
<dbReference type="STRING" id="79923.A0A419PW56"/>
<reference evidence="4 5" key="2">
    <citation type="journal article" date="2021" name="Genomics">
        <title>High-quality reference genome for Clonorchis sinensis.</title>
        <authorList>
            <person name="Young N.D."/>
            <person name="Stroehlein A.J."/>
            <person name="Kinkar L."/>
            <person name="Wang T."/>
            <person name="Sohn W.M."/>
            <person name="Chang B.C.H."/>
            <person name="Kaur P."/>
            <person name="Weisz D."/>
            <person name="Dudchenko O."/>
            <person name="Aiden E.L."/>
            <person name="Korhonen P.K."/>
            <person name="Gasser R.B."/>
        </authorList>
    </citation>
    <scope>NUCLEOTIDE SEQUENCE [LARGE SCALE GENOMIC DNA]</scope>
    <source>
        <strain evidence="4">Cs-k2</strain>
    </source>
</reference>
<dbReference type="Gene3D" id="3.30.497.10">
    <property type="entry name" value="Antithrombin, subunit I, domain 2"/>
    <property type="match status" value="1"/>
</dbReference>
<accession>A0A419PW56</accession>
<dbReference type="InterPro" id="IPR023796">
    <property type="entry name" value="Serpin_dom"/>
</dbReference>
<dbReference type="Pfam" id="PF00079">
    <property type="entry name" value="Serpin"/>
    <property type="match status" value="1"/>
</dbReference>
<comment type="caution">
    <text evidence="4">The sequence shown here is derived from an EMBL/GenBank/DDBJ whole genome shotgun (WGS) entry which is preliminary data.</text>
</comment>
<dbReference type="InterPro" id="IPR042178">
    <property type="entry name" value="Serpin_sf_1"/>
</dbReference>
<proteinExistence type="inferred from homology"/>
<sequence>MCFHSEPTRGYISRTPLDGSTRMFRSRTTPDFPLDENFLSSPINAVLLLATLLGSGGAKGRTGGEIGHALLLRTGISDLNLQPAVDESTGLFNELYNEYTGEETTIHRKTTKNIQINNGIFIQNNYEIKPSFRMTTWHKFFTHVLQVDLSDKTKAFWFFNVWLKRETFGRIPQCFQSPEEMLPSSRLVLLNVLTFIDLWKNGFTTVQSEEFTLKSGTRLNVPMMHVVEPVLYMRSDTMGVVSIRKPFKNTRFSFFLIVPIDHKNTSGMEKVLDGTYPMDFVTRLQEERAVSLKLPKFKLESFLDLTSSLQKFGVYGLFRKDRADLSGITDSERLFVNLWRQINVMTLDESGINIDMAQEIETVSTTEGQTEVEVTANTTFAFIIYDEDLRLPILAGRVVKPVF</sequence>
<reference evidence="4 5" key="1">
    <citation type="journal article" date="2018" name="Biotechnol. Adv.">
        <title>Improved genomic resources and new bioinformatic workflow for the carcinogenic parasite Clonorchis sinensis: Biotechnological implications.</title>
        <authorList>
            <person name="Wang D."/>
            <person name="Korhonen P.K."/>
            <person name="Gasser R.B."/>
            <person name="Young N.D."/>
        </authorList>
    </citation>
    <scope>NUCLEOTIDE SEQUENCE [LARGE SCALE GENOMIC DNA]</scope>
    <source>
        <tissue evidence="4">Body</tissue>
    </source>
</reference>
<dbReference type="GO" id="GO:0004867">
    <property type="term" value="F:serine-type endopeptidase inhibitor activity"/>
    <property type="evidence" value="ECO:0007669"/>
    <property type="project" value="InterPro"/>
</dbReference>
<evidence type="ECO:0000259" key="3">
    <source>
        <dbReference type="SMART" id="SM00093"/>
    </source>
</evidence>
<comment type="similarity">
    <text evidence="1 2">Belongs to the serpin family.</text>
</comment>
<dbReference type="PANTHER" id="PTHR11461:SF211">
    <property type="entry name" value="GH10112P-RELATED"/>
    <property type="match status" value="1"/>
</dbReference>
<feature type="domain" description="Serpin" evidence="3">
    <location>
        <begin position="21"/>
        <end position="401"/>
    </location>
</feature>
<dbReference type="SMART" id="SM00093">
    <property type="entry name" value="SERPIN"/>
    <property type="match status" value="1"/>
</dbReference>
<evidence type="ECO:0000256" key="2">
    <source>
        <dbReference type="RuleBase" id="RU000411"/>
    </source>
</evidence>
<dbReference type="EMBL" id="NIRI02000042">
    <property type="protein sequence ID" value="KAG5451998.1"/>
    <property type="molecule type" value="Genomic_DNA"/>
</dbReference>
<evidence type="ECO:0000256" key="1">
    <source>
        <dbReference type="ARBA" id="ARBA00009500"/>
    </source>
</evidence>